<dbReference type="PANTHER" id="PTHR35276">
    <property type="entry name" value="S-ADENOSYL-L-METHIONINE-DEPENDENT METHYLTRANSFERASES SUPERFAMILY PROTEIN"/>
    <property type="match status" value="1"/>
</dbReference>
<proteinExistence type="predicted"/>
<dbReference type="EMBL" id="BAVS01000018">
    <property type="protein sequence ID" value="GAE94044.1"/>
    <property type="molecule type" value="Genomic_DNA"/>
</dbReference>
<sequence length="95" mass="10412">MKAIVAYSHQLLKDIVQHGDIVIDATCGNGNDTIFLSGLVGKFGKVYAFDIQKQAIAKTKILLEKNNINNVELIEDGHEKVTHYIVNQPIAGGHI</sequence>
<dbReference type="Gene3D" id="3.40.50.150">
    <property type="entry name" value="Vaccinia Virus protein VP39"/>
    <property type="match status" value="1"/>
</dbReference>
<name>W4VMR4_9BACI</name>
<gene>
    <name evidence="1" type="ORF">JCM21714_3175</name>
</gene>
<keyword evidence="2" id="KW-1185">Reference proteome</keyword>
<dbReference type="PANTHER" id="PTHR35276:SF1">
    <property type="entry name" value="TRNA (MNM(5)S(2)U34)-METHYLTRANSFERASE, CHLOROPLASTIC"/>
    <property type="match status" value="1"/>
</dbReference>
<evidence type="ECO:0000313" key="1">
    <source>
        <dbReference type="EMBL" id="GAE94044.1"/>
    </source>
</evidence>
<accession>W4VMR4</accession>
<dbReference type="eggNOG" id="COG2519">
    <property type="taxonomic scope" value="Bacteria"/>
</dbReference>
<reference evidence="1 2" key="1">
    <citation type="journal article" date="2014" name="Genome Announc.">
        <title>Draft Genome Sequence of the Boron-Tolerant and Moderately Halotolerant Bacterium Gracilibacillus boraciitolerans JCM 21714T.</title>
        <authorList>
            <person name="Ahmed I."/>
            <person name="Oshima K."/>
            <person name="Suda W."/>
            <person name="Kitamura K."/>
            <person name="Iida T."/>
            <person name="Ohmori Y."/>
            <person name="Fujiwara T."/>
            <person name="Hattori M."/>
            <person name="Ohkuma M."/>
        </authorList>
    </citation>
    <scope>NUCLEOTIDE SEQUENCE [LARGE SCALE GENOMIC DNA]</scope>
    <source>
        <strain evidence="1 2">JCM 21714</strain>
    </source>
</reference>
<dbReference type="GO" id="GO:0008168">
    <property type="term" value="F:methyltransferase activity"/>
    <property type="evidence" value="ECO:0007669"/>
    <property type="project" value="UniProtKB-KW"/>
</dbReference>
<dbReference type="SUPFAM" id="SSF53335">
    <property type="entry name" value="S-adenosyl-L-methionine-dependent methyltransferases"/>
    <property type="match status" value="1"/>
</dbReference>
<keyword evidence="1" id="KW-0808">Transferase</keyword>
<dbReference type="InterPro" id="IPR010719">
    <property type="entry name" value="MnmM_MeTrfase"/>
</dbReference>
<dbReference type="InterPro" id="IPR029063">
    <property type="entry name" value="SAM-dependent_MTases_sf"/>
</dbReference>
<dbReference type="Pfam" id="PF06962">
    <property type="entry name" value="rRNA_methylase"/>
    <property type="match status" value="1"/>
</dbReference>
<dbReference type="Proteomes" id="UP000019102">
    <property type="component" value="Unassembled WGS sequence"/>
</dbReference>
<organism evidence="1 2">
    <name type="scientific">Gracilibacillus boraciitolerans JCM 21714</name>
    <dbReference type="NCBI Taxonomy" id="1298598"/>
    <lineage>
        <taxon>Bacteria</taxon>
        <taxon>Bacillati</taxon>
        <taxon>Bacillota</taxon>
        <taxon>Bacilli</taxon>
        <taxon>Bacillales</taxon>
        <taxon>Bacillaceae</taxon>
        <taxon>Gracilibacillus</taxon>
    </lineage>
</organism>
<protein>
    <submittedName>
        <fullName evidence="1">SAM-dependent methyltransferase</fullName>
    </submittedName>
</protein>
<comment type="caution">
    <text evidence="1">The sequence shown here is derived from an EMBL/GenBank/DDBJ whole genome shotgun (WGS) entry which is preliminary data.</text>
</comment>
<evidence type="ECO:0000313" key="2">
    <source>
        <dbReference type="Proteomes" id="UP000019102"/>
    </source>
</evidence>
<dbReference type="STRING" id="1298598.JCM21714_3175"/>
<dbReference type="AlphaFoldDB" id="W4VMR4"/>
<dbReference type="GO" id="GO:0032259">
    <property type="term" value="P:methylation"/>
    <property type="evidence" value="ECO:0007669"/>
    <property type="project" value="UniProtKB-KW"/>
</dbReference>
<keyword evidence="1" id="KW-0489">Methyltransferase</keyword>